<sequence>MQDSSRPVTGYPVQNANGCAAPPPPVASGTAYPYVNPNPYPYYPAAPQPQNPRPTFLRRLFVAFALFLIIFGTVLLIFWLVLRPHFPDFAIQSLSLSNYNGTNQRVTATWNAQFQVSNPNKKLTIYYGDIASSVFYKDYFLAETRIGPFVQGTRNLTMVDASYSLVDAYVDGKVVDAINGDRRSSQVKFNVKVVADVGFRYGGWRGRRRLLRVWCNDVSLSGSSGKMTGGPKTCTVG</sequence>
<organism evidence="4 5">
    <name type="scientific">Corchorus capsularis</name>
    <name type="common">Jute</name>
    <dbReference type="NCBI Taxonomy" id="210143"/>
    <lineage>
        <taxon>Eukaryota</taxon>
        <taxon>Viridiplantae</taxon>
        <taxon>Streptophyta</taxon>
        <taxon>Embryophyta</taxon>
        <taxon>Tracheophyta</taxon>
        <taxon>Spermatophyta</taxon>
        <taxon>Magnoliopsida</taxon>
        <taxon>eudicotyledons</taxon>
        <taxon>Gunneridae</taxon>
        <taxon>Pentapetalae</taxon>
        <taxon>rosids</taxon>
        <taxon>malvids</taxon>
        <taxon>Malvales</taxon>
        <taxon>Malvaceae</taxon>
        <taxon>Grewioideae</taxon>
        <taxon>Apeibeae</taxon>
        <taxon>Corchorus</taxon>
    </lineage>
</organism>
<dbReference type="EMBL" id="AWWV01008834">
    <property type="protein sequence ID" value="OMO89054.1"/>
    <property type="molecule type" value="Genomic_DNA"/>
</dbReference>
<dbReference type="InterPro" id="IPR044839">
    <property type="entry name" value="NDR1-like"/>
</dbReference>
<dbReference type="AlphaFoldDB" id="A0A1R3J2J5"/>
<dbReference type="PANTHER" id="PTHR31234:SF55">
    <property type="entry name" value="LATE EMBRYOGENESIS ABUNDANT (LEA) HYDROXYPROLINE-RICH GLYCOPROTEIN FAMILY"/>
    <property type="match status" value="1"/>
</dbReference>
<evidence type="ECO:0000313" key="4">
    <source>
        <dbReference type="EMBL" id="OMO89054.1"/>
    </source>
</evidence>
<keyword evidence="3" id="KW-1133">Transmembrane helix</keyword>
<protein>
    <recommendedName>
        <fullName evidence="6">Late embryogenesis abundant protein, LEA-14</fullName>
    </recommendedName>
</protein>
<keyword evidence="2 3" id="KW-0472">Membrane</keyword>
<evidence type="ECO:0008006" key="6">
    <source>
        <dbReference type="Google" id="ProtNLM"/>
    </source>
</evidence>
<name>A0A1R3J2J5_COCAP</name>
<keyword evidence="5" id="KW-1185">Reference proteome</keyword>
<evidence type="ECO:0000313" key="5">
    <source>
        <dbReference type="Proteomes" id="UP000188268"/>
    </source>
</evidence>
<gene>
    <name evidence="4" type="ORF">CCACVL1_08037</name>
</gene>
<dbReference type="OrthoDB" id="695142at2759"/>
<comment type="caution">
    <text evidence="4">The sequence shown here is derived from an EMBL/GenBank/DDBJ whole genome shotgun (WGS) entry which is preliminary data.</text>
</comment>
<dbReference type="OMA" id="FFATMIC"/>
<keyword evidence="3" id="KW-0812">Transmembrane</keyword>
<dbReference type="GO" id="GO:0098542">
    <property type="term" value="P:defense response to other organism"/>
    <property type="evidence" value="ECO:0007669"/>
    <property type="project" value="InterPro"/>
</dbReference>
<comment type="subcellular location">
    <subcellularLocation>
        <location evidence="1">Membrane</location>
    </subcellularLocation>
</comment>
<dbReference type="Proteomes" id="UP000188268">
    <property type="component" value="Unassembled WGS sequence"/>
</dbReference>
<dbReference type="GO" id="GO:0005886">
    <property type="term" value="C:plasma membrane"/>
    <property type="evidence" value="ECO:0007669"/>
    <property type="project" value="TreeGrafter"/>
</dbReference>
<feature type="transmembrane region" description="Helical" evidence="3">
    <location>
        <begin position="60"/>
        <end position="82"/>
    </location>
</feature>
<evidence type="ECO:0000256" key="3">
    <source>
        <dbReference type="SAM" id="Phobius"/>
    </source>
</evidence>
<evidence type="ECO:0000256" key="1">
    <source>
        <dbReference type="ARBA" id="ARBA00004370"/>
    </source>
</evidence>
<dbReference type="Gramene" id="OMO89054">
    <property type="protein sequence ID" value="OMO89054"/>
    <property type="gene ID" value="CCACVL1_08037"/>
</dbReference>
<reference evidence="4 5" key="1">
    <citation type="submission" date="2013-09" db="EMBL/GenBank/DDBJ databases">
        <title>Corchorus capsularis genome sequencing.</title>
        <authorList>
            <person name="Alam M."/>
            <person name="Haque M.S."/>
            <person name="Islam M.S."/>
            <person name="Emdad E.M."/>
            <person name="Islam M.M."/>
            <person name="Ahmed B."/>
            <person name="Halim A."/>
            <person name="Hossen Q.M.M."/>
            <person name="Hossain M.Z."/>
            <person name="Ahmed R."/>
            <person name="Khan M.M."/>
            <person name="Islam R."/>
            <person name="Rashid M.M."/>
            <person name="Khan S.A."/>
            <person name="Rahman M.S."/>
            <person name="Alam M."/>
        </authorList>
    </citation>
    <scope>NUCLEOTIDE SEQUENCE [LARGE SCALE GENOMIC DNA]</scope>
    <source>
        <strain evidence="5">cv. CVL-1</strain>
        <tissue evidence="4">Whole seedling</tissue>
    </source>
</reference>
<dbReference type="STRING" id="210143.A0A1R3J2J5"/>
<evidence type="ECO:0000256" key="2">
    <source>
        <dbReference type="ARBA" id="ARBA00023136"/>
    </source>
</evidence>
<dbReference type="PANTHER" id="PTHR31234">
    <property type="entry name" value="LATE EMBRYOGENESIS ABUNDANT (LEA) HYDROXYPROLINE-RICH GLYCOPROTEIN FAMILY"/>
    <property type="match status" value="1"/>
</dbReference>
<accession>A0A1R3J2J5</accession>
<proteinExistence type="predicted"/>